<evidence type="ECO:0000313" key="1">
    <source>
        <dbReference type="Proteomes" id="UP000095286"/>
    </source>
</evidence>
<protein>
    <submittedName>
        <fullName evidence="2">Homeobox domain-containing protein</fullName>
    </submittedName>
</protein>
<name>A0AC35U6X9_9BILA</name>
<organism evidence="1 2">
    <name type="scientific">Rhabditophanes sp. KR3021</name>
    <dbReference type="NCBI Taxonomy" id="114890"/>
    <lineage>
        <taxon>Eukaryota</taxon>
        <taxon>Metazoa</taxon>
        <taxon>Ecdysozoa</taxon>
        <taxon>Nematoda</taxon>
        <taxon>Chromadorea</taxon>
        <taxon>Rhabditida</taxon>
        <taxon>Tylenchina</taxon>
        <taxon>Panagrolaimomorpha</taxon>
        <taxon>Strongyloidoidea</taxon>
        <taxon>Alloionematidae</taxon>
        <taxon>Rhabditophanes</taxon>
    </lineage>
</organism>
<evidence type="ECO:0000313" key="2">
    <source>
        <dbReference type="WBParaSite" id="RSKR_0000815100.1"/>
    </source>
</evidence>
<proteinExistence type="predicted"/>
<sequence>MHHFPNSTQIPTIKNSTSCSYMIENILNHREQINTASSSNIVLNRLDLINQHSLLSITYSNLMERNCIDNTLSDNLKNHATFYTSLGNHRYVSTDANKSIPIKKKKTRTTFTVHQICELERHFSSKKYLTSMERIDLARKLSITETQVKIWYQNRRIKWKKQEVSLNCANLKRQ</sequence>
<dbReference type="WBParaSite" id="RSKR_0000815100.1">
    <property type="protein sequence ID" value="RSKR_0000815100.1"/>
    <property type="gene ID" value="RSKR_0000815100"/>
</dbReference>
<reference evidence="2" key="1">
    <citation type="submission" date="2016-11" db="UniProtKB">
        <authorList>
            <consortium name="WormBaseParasite"/>
        </authorList>
    </citation>
    <scope>IDENTIFICATION</scope>
    <source>
        <strain evidence="2">KR3021</strain>
    </source>
</reference>
<accession>A0AC35U6X9</accession>
<dbReference type="Proteomes" id="UP000095286">
    <property type="component" value="Unplaced"/>
</dbReference>